<dbReference type="GO" id="GO:0004553">
    <property type="term" value="F:hydrolase activity, hydrolyzing O-glycosyl compounds"/>
    <property type="evidence" value="ECO:0007669"/>
    <property type="project" value="UniProtKB-ARBA"/>
</dbReference>
<dbReference type="SUPFAM" id="SSF49899">
    <property type="entry name" value="Concanavalin A-like lectins/glucanases"/>
    <property type="match status" value="1"/>
</dbReference>
<evidence type="ECO:0000313" key="2">
    <source>
        <dbReference type="Proteomes" id="UP000286715"/>
    </source>
</evidence>
<proteinExistence type="predicted"/>
<dbReference type="Gene3D" id="2.60.120.200">
    <property type="match status" value="1"/>
</dbReference>
<dbReference type="AlphaFoldDB" id="A0A401XNQ7"/>
<dbReference type="Proteomes" id="UP000286715">
    <property type="component" value="Unassembled WGS sequence"/>
</dbReference>
<dbReference type="EMBL" id="BHZE01000030">
    <property type="protein sequence ID" value="GCD78658.1"/>
    <property type="molecule type" value="Genomic_DNA"/>
</dbReference>
<name>A0A401XNQ7_9FLAO</name>
<sequence length="67" mass="7462">MLQNQNTELNIRQAGFDAMPGHPFLVGASESGLDQYFEGIIDDVVILKCAVSPQQIRELIENAFKLQ</sequence>
<protein>
    <submittedName>
        <fullName evidence="1">Uncharacterized protein</fullName>
    </submittedName>
</protein>
<keyword evidence="2" id="KW-1185">Reference proteome</keyword>
<dbReference type="InterPro" id="IPR013320">
    <property type="entry name" value="ConA-like_dom_sf"/>
</dbReference>
<accession>A0A401XNQ7</accession>
<organism evidence="1 2">
    <name type="scientific">Thermaurantimonas aggregans</name>
    <dbReference type="NCBI Taxonomy" id="2173829"/>
    <lineage>
        <taxon>Bacteria</taxon>
        <taxon>Pseudomonadati</taxon>
        <taxon>Bacteroidota</taxon>
        <taxon>Flavobacteriia</taxon>
        <taxon>Flavobacteriales</taxon>
        <taxon>Schleiferiaceae</taxon>
        <taxon>Thermaurantimonas</taxon>
    </lineage>
</organism>
<reference evidence="1 2" key="1">
    <citation type="submission" date="2018-11" db="EMBL/GenBank/DDBJ databases">
        <title>Schleiferia aggregans sp. nov., a moderately thermophilic heterotrophic bacterium isolated from microbial mats at a terrestrial hot spring.</title>
        <authorList>
            <person name="Iino T."/>
            <person name="Ohkuma M."/>
            <person name="Haruta S."/>
        </authorList>
    </citation>
    <scope>NUCLEOTIDE SEQUENCE [LARGE SCALE GENOMIC DNA]</scope>
    <source>
        <strain evidence="1 2">LA</strain>
    </source>
</reference>
<gene>
    <name evidence="1" type="ORF">JCM31826_21400</name>
</gene>
<dbReference type="GO" id="GO:0005975">
    <property type="term" value="P:carbohydrate metabolic process"/>
    <property type="evidence" value="ECO:0007669"/>
    <property type="project" value="UniProtKB-ARBA"/>
</dbReference>
<evidence type="ECO:0000313" key="1">
    <source>
        <dbReference type="EMBL" id="GCD78658.1"/>
    </source>
</evidence>
<comment type="caution">
    <text evidence="1">The sequence shown here is derived from an EMBL/GenBank/DDBJ whole genome shotgun (WGS) entry which is preliminary data.</text>
</comment>